<sequence length="217" mass="25457">MVLDLNKISFTLMYIKGNRGSGKTLLTTNYAIEYFRKFPNNKIYANYKLNLKNAVYSPFMLLNYSELDNCLIIIDDIKGIKNFDYFTTLIANWSRKSKFHILLTGQYIRYFKKSVREMSEFEVQCKYIKNTDTLLVAFINPENKVYYQQIKNAVKRAKPIYDTFEKVPLPTNNNLIEIIKENSKSVNDIEVNLSLYFSQRKIPKLVSTISRELGFIA</sequence>
<feature type="domain" description="AAA" evidence="1">
    <location>
        <begin position="12"/>
        <end position="115"/>
    </location>
</feature>
<proteinExistence type="predicted"/>
<name>X0XX02_9ZZZZ</name>
<dbReference type="EMBL" id="BARS01044958">
    <property type="protein sequence ID" value="GAG41083.1"/>
    <property type="molecule type" value="Genomic_DNA"/>
</dbReference>
<protein>
    <recommendedName>
        <fullName evidence="1">AAA domain-containing protein</fullName>
    </recommendedName>
</protein>
<comment type="caution">
    <text evidence="2">The sequence shown here is derived from an EMBL/GenBank/DDBJ whole genome shotgun (WGS) entry which is preliminary data.</text>
</comment>
<reference evidence="2" key="1">
    <citation type="journal article" date="2014" name="Front. Microbiol.">
        <title>High frequency of phylogenetically diverse reductive dehalogenase-homologous genes in deep subseafloor sedimentary metagenomes.</title>
        <authorList>
            <person name="Kawai M."/>
            <person name="Futagami T."/>
            <person name="Toyoda A."/>
            <person name="Takaki Y."/>
            <person name="Nishi S."/>
            <person name="Hori S."/>
            <person name="Arai W."/>
            <person name="Tsubouchi T."/>
            <person name="Morono Y."/>
            <person name="Uchiyama I."/>
            <person name="Ito T."/>
            <person name="Fujiyama A."/>
            <person name="Inagaki F."/>
            <person name="Takami H."/>
        </authorList>
    </citation>
    <scope>NUCLEOTIDE SEQUENCE</scope>
    <source>
        <strain evidence="2">Expedition CK06-06</strain>
    </source>
</reference>
<accession>X0XX02</accession>
<gene>
    <name evidence="2" type="ORF">S01H1_67849</name>
</gene>
<dbReference type="Gene3D" id="3.40.50.300">
    <property type="entry name" value="P-loop containing nucleotide triphosphate hydrolases"/>
    <property type="match status" value="1"/>
</dbReference>
<dbReference type="InterPro" id="IPR041682">
    <property type="entry name" value="AAA_14"/>
</dbReference>
<dbReference type="Pfam" id="PF13173">
    <property type="entry name" value="AAA_14"/>
    <property type="match status" value="1"/>
</dbReference>
<dbReference type="AlphaFoldDB" id="X0XX02"/>
<evidence type="ECO:0000313" key="2">
    <source>
        <dbReference type="EMBL" id="GAG41083.1"/>
    </source>
</evidence>
<evidence type="ECO:0000259" key="1">
    <source>
        <dbReference type="Pfam" id="PF13173"/>
    </source>
</evidence>
<dbReference type="InterPro" id="IPR027417">
    <property type="entry name" value="P-loop_NTPase"/>
</dbReference>
<organism evidence="2">
    <name type="scientific">marine sediment metagenome</name>
    <dbReference type="NCBI Taxonomy" id="412755"/>
    <lineage>
        <taxon>unclassified sequences</taxon>
        <taxon>metagenomes</taxon>
        <taxon>ecological metagenomes</taxon>
    </lineage>
</organism>
<dbReference type="SUPFAM" id="SSF52540">
    <property type="entry name" value="P-loop containing nucleoside triphosphate hydrolases"/>
    <property type="match status" value="1"/>
</dbReference>